<dbReference type="KEGG" id="ptw:TUM18999_61210"/>
<evidence type="ECO:0000313" key="1">
    <source>
        <dbReference type="EMBL" id="BCG27930.1"/>
    </source>
</evidence>
<evidence type="ECO:0000313" key="2">
    <source>
        <dbReference type="EMBL" id="GJN52541.1"/>
    </source>
</evidence>
<keyword evidence="4" id="KW-1185">Reference proteome</keyword>
<accession>A0A6J4EE55</accession>
<organism evidence="1 3">
    <name type="scientific">Pseudomonas tohonis</name>
    <dbReference type="NCBI Taxonomy" id="2725477"/>
    <lineage>
        <taxon>Bacteria</taxon>
        <taxon>Pseudomonadati</taxon>
        <taxon>Pseudomonadota</taxon>
        <taxon>Gammaproteobacteria</taxon>
        <taxon>Pseudomonadales</taxon>
        <taxon>Pseudomonadaceae</taxon>
        <taxon>Pseudomonas</taxon>
    </lineage>
</organism>
<dbReference type="Proteomes" id="UP001054892">
    <property type="component" value="Unassembled WGS sequence"/>
</dbReference>
<proteinExistence type="predicted"/>
<sequence>MNFLFSWHGAPAISDRSLGADFDEEVKSAILSGLPVNETIKRYSSHWGRQHEFLARLYQNIWERKLPVDMFSPILIDSPFSIKFEDALDHYAHLFREVEK</sequence>
<protein>
    <submittedName>
        <fullName evidence="1">Uncharacterized protein</fullName>
    </submittedName>
</protein>
<name>A0A6J4EE55_9PSED</name>
<reference evidence="1 3" key="1">
    <citation type="submission" date="2020-05" db="EMBL/GenBank/DDBJ databases">
        <title>Characterization of novel class B3 metallo-beta-lactamase from novel Pseudomonas species.</title>
        <authorList>
            <person name="Yamada K."/>
            <person name="Aoki K."/>
            <person name="Ishii Y."/>
        </authorList>
    </citation>
    <scope>NUCLEOTIDE SEQUENCE [LARGE SCALE GENOMIC DNA]</scope>
    <source>
        <strain evidence="1 3">TUM18999</strain>
        <strain evidence="2 4">TUM20286</strain>
    </source>
</reference>
<dbReference type="Proteomes" id="UP000509383">
    <property type="component" value="Chromosome"/>
</dbReference>
<dbReference type="AlphaFoldDB" id="A0A6J4EE55"/>
<dbReference type="EMBL" id="BQKM01000004">
    <property type="protein sequence ID" value="GJN52541.1"/>
    <property type="molecule type" value="Genomic_DNA"/>
</dbReference>
<dbReference type="EMBL" id="AP023189">
    <property type="protein sequence ID" value="BCG27930.1"/>
    <property type="molecule type" value="Genomic_DNA"/>
</dbReference>
<gene>
    <name evidence="1" type="ORF">TUM18999_61210</name>
    <name evidence="2" type="ORF">TUM20286_22930</name>
</gene>
<evidence type="ECO:0000313" key="4">
    <source>
        <dbReference type="Proteomes" id="UP001054892"/>
    </source>
</evidence>
<evidence type="ECO:0000313" key="3">
    <source>
        <dbReference type="Proteomes" id="UP000509383"/>
    </source>
</evidence>